<reference evidence="4 5" key="1">
    <citation type="submission" date="2023-08" db="EMBL/GenBank/DDBJ databases">
        <title>Black Yeasts Isolated from many extreme environments.</title>
        <authorList>
            <person name="Coleine C."/>
            <person name="Stajich J.E."/>
            <person name="Selbmann L."/>
        </authorList>
    </citation>
    <scope>NUCLEOTIDE SEQUENCE [LARGE SCALE GENOMIC DNA]</scope>
    <source>
        <strain evidence="4 5">CCFEE 5792</strain>
    </source>
</reference>
<sequence>MVKVLLTGGSGFIAAHAVDILLQRNHDVVFTVRSDEKGQKILSNHPGTPSSKLSYVIVEDIAQEGAFDEAVKSDPPFEAVLHTASPFHFKVTDVKKDLLDPAIIGTTTLLKAVKKNAPSVKRVAITSSFAAIINPNGHPKVYSESNWNPITQEEAVANPQNGYRASKTFAEKAAWDFVEKEKPNFDVATINPPLVLGPVVHYLNSIDNINTSNERVANLIQGKWKDGLPSSGIWIWVDVRDVALAHVKAIEVPEAGGKRFLLTAGYYSNGEIASAIKSNFPDLADKLPQDLKSDKPDDVYGIDNSRSKDVLGIKYRNLEESVIDTTKSLLAIGA</sequence>
<dbReference type="AlphaFoldDB" id="A0AAV9N1Z4"/>
<gene>
    <name evidence="4" type="ORF">LTR84_006744</name>
</gene>
<comment type="similarity">
    <text evidence="2">Belongs to the NAD(P)-dependent epimerase/dehydratase family. Dihydroflavonol-4-reductase subfamily.</text>
</comment>
<dbReference type="Proteomes" id="UP001358417">
    <property type="component" value="Unassembled WGS sequence"/>
</dbReference>
<keyword evidence="5" id="KW-1185">Reference proteome</keyword>
<proteinExistence type="inferred from homology"/>
<protein>
    <recommendedName>
        <fullName evidence="3">NAD-dependent epimerase/dehydratase domain-containing protein</fullName>
    </recommendedName>
</protein>
<dbReference type="GO" id="GO:0016616">
    <property type="term" value="F:oxidoreductase activity, acting on the CH-OH group of donors, NAD or NADP as acceptor"/>
    <property type="evidence" value="ECO:0007669"/>
    <property type="project" value="TreeGrafter"/>
</dbReference>
<evidence type="ECO:0000256" key="1">
    <source>
        <dbReference type="ARBA" id="ARBA00023002"/>
    </source>
</evidence>
<dbReference type="InterPro" id="IPR036291">
    <property type="entry name" value="NAD(P)-bd_dom_sf"/>
</dbReference>
<dbReference type="FunFam" id="3.40.50.720:FF:000191">
    <property type="entry name" value="Methylglyoxal reductase (NADPH-dependent)"/>
    <property type="match status" value="1"/>
</dbReference>
<feature type="domain" description="NAD-dependent epimerase/dehydratase" evidence="3">
    <location>
        <begin position="4"/>
        <end position="258"/>
    </location>
</feature>
<keyword evidence="1" id="KW-0560">Oxidoreductase</keyword>
<dbReference type="PANTHER" id="PTHR10366">
    <property type="entry name" value="NAD DEPENDENT EPIMERASE/DEHYDRATASE"/>
    <property type="match status" value="1"/>
</dbReference>
<dbReference type="Pfam" id="PF01370">
    <property type="entry name" value="Epimerase"/>
    <property type="match status" value="1"/>
</dbReference>
<evidence type="ECO:0000259" key="3">
    <source>
        <dbReference type="Pfam" id="PF01370"/>
    </source>
</evidence>
<evidence type="ECO:0000313" key="5">
    <source>
        <dbReference type="Proteomes" id="UP001358417"/>
    </source>
</evidence>
<dbReference type="Gene3D" id="3.40.50.720">
    <property type="entry name" value="NAD(P)-binding Rossmann-like Domain"/>
    <property type="match status" value="1"/>
</dbReference>
<dbReference type="SUPFAM" id="SSF51735">
    <property type="entry name" value="NAD(P)-binding Rossmann-fold domains"/>
    <property type="match status" value="1"/>
</dbReference>
<dbReference type="InterPro" id="IPR050425">
    <property type="entry name" value="NAD(P)_dehydrat-like"/>
</dbReference>
<dbReference type="PANTHER" id="PTHR10366:SF564">
    <property type="entry name" value="STEROL-4-ALPHA-CARBOXYLATE 3-DEHYDROGENASE, DECARBOXYLATING"/>
    <property type="match status" value="1"/>
</dbReference>
<accession>A0AAV9N1Z4</accession>
<dbReference type="InterPro" id="IPR001509">
    <property type="entry name" value="Epimerase_deHydtase"/>
</dbReference>
<dbReference type="GeneID" id="89974913"/>
<dbReference type="EMBL" id="JAVRRD010000026">
    <property type="protein sequence ID" value="KAK5047222.1"/>
    <property type="molecule type" value="Genomic_DNA"/>
</dbReference>
<evidence type="ECO:0000313" key="4">
    <source>
        <dbReference type="EMBL" id="KAK5047222.1"/>
    </source>
</evidence>
<dbReference type="RefSeq" id="XP_064702784.1">
    <property type="nucleotide sequence ID" value="XM_064850302.1"/>
</dbReference>
<name>A0AAV9N1Z4_9EURO</name>
<evidence type="ECO:0000256" key="2">
    <source>
        <dbReference type="ARBA" id="ARBA00023445"/>
    </source>
</evidence>
<organism evidence="4 5">
    <name type="scientific">Exophiala bonariae</name>
    <dbReference type="NCBI Taxonomy" id="1690606"/>
    <lineage>
        <taxon>Eukaryota</taxon>
        <taxon>Fungi</taxon>
        <taxon>Dikarya</taxon>
        <taxon>Ascomycota</taxon>
        <taxon>Pezizomycotina</taxon>
        <taxon>Eurotiomycetes</taxon>
        <taxon>Chaetothyriomycetidae</taxon>
        <taxon>Chaetothyriales</taxon>
        <taxon>Herpotrichiellaceae</taxon>
        <taxon>Exophiala</taxon>
    </lineage>
</organism>
<comment type="caution">
    <text evidence="4">The sequence shown here is derived from an EMBL/GenBank/DDBJ whole genome shotgun (WGS) entry which is preliminary data.</text>
</comment>
<dbReference type="CDD" id="cd05227">
    <property type="entry name" value="AR_SDR_e"/>
    <property type="match status" value="1"/>
</dbReference>